<dbReference type="AlphaFoldDB" id="A0AB38YC97"/>
<name>A0AB38YC97_9GAMM</name>
<gene>
    <name evidence="2" type="ORF">NFC81_09640</name>
</gene>
<reference evidence="2" key="1">
    <citation type="submission" date="2022-07" db="EMBL/GenBank/DDBJ databases">
        <title>Complete genome sequence of Salinispirillum sp. LH10-3-1 capable of multiple carbohydrate inversion isolated from a soda lake.</title>
        <authorList>
            <person name="Liu J."/>
            <person name="Zhai Y."/>
            <person name="Zhang H."/>
            <person name="Yang H."/>
            <person name="Qu J."/>
            <person name="Li J."/>
        </authorList>
    </citation>
    <scope>NUCLEOTIDE SEQUENCE</scope>
    <source>
        <strain evidence="2">LH 10-3-1</strain>
    </source>
</reference>
<accession>A0AB38YC97</accession>
<feature type="chain" id="PRO_5044236380" evidence="1">
    <location>
        <begin position="24"/>
        <end position="279"/>
    </location>
</feature>
<dbReference type="EMBL" id="CP101717">
    <property type="protein sequence ID" value="WLD56989.1"/>
    <property type="molecule type" value="Genomic_DNA"/>
</dbReference>
<sequence>MNKIWLTGVAVALSLALPSNAWASSVADVLRGFQPSRLMDQSVETEPQQFWWLKSAVKRIGSDYVADNEERLEVQRLRWELYEISSNHSEAAIYERIMETWKAEGYEETFSCRAVSCGSSQHWAVHVFGIPMLYGLNRNQFYSTGKVDGNIRVLYVVRRGTQTNYVYWLEASQQLSSDVIPDRLRAGAAIRATDYEPDVWLDILDRHPEWSLMLVGHDYSSSLGQARAAGQAAADQVRDRWTSAGVAGDRVNVDSVGYLAPNDANPQARVKVILPPQYR</sequence>
<proteinExistence type="predicted"/>
<organism evidence="2">
    <name type="scientific">Salinispirillum sp. LH 10-3-1</name>
    <dbReference type="NCBI Taxonomy" id="2952525"/>
    <lineage>
        <taxon>Bacteria</taxon>
        <taxon>Pseudomonadati</taxon>
        <taxon>Pseudomonadota</taxon>
        <taxon>Gammaproteobacteria</taxon>
        <taxon>Oceanospirillales</taxon>
        <taxon>Saccharospirillaceae</taxon>
        <taxon>Salinispirillum</taxon>
    </lineage>
</organism>
<protein>
    <submittedName>
        <fullName evidence="2">DUF4892 domain-containing protein</fullName>
    </submittedName>
</protein>
<dbReference type="Pfam" id="PF16234">
    <property type="entry name" value="DUF4892"/>
    <property type="match status" value="1"/>
</dbReference>
<evidence type="ECO:0000313" key="2">
    <source>
        <dbReference type="EMBL" id="WLD56989.1"/>
    </source>
</evidence>
<dbReference type="RefSeq" id="WP_304994275.1">
    <property type="nucleotide sequence ID" value="NZ_CP101717.1"/>
</dbReference>
<feature type="signal peptide" evidence="1">
    <location>
        <begin position="1"/>
        <end position="23"/>
    </location>
</feature>
<keyword evidence="1" id="KW-0732">Signal</keyword>
<evidence type="ECO:0000256" key="1">
    <source>
        <dbReference type="SAM" id="SignalP"/>
    </source>
</evidence>
<dbReference type="InterPro" id="IPR032608">
    <property type="entry name" value="DUF4892"/>
</dbReference>